<accession>A0ABP1DXE3</accession>
<evidence type="ECO:0000313" key="2">
    <source>
        <dbReference type="Proteomes" id="UP001497453"/>
    </source>
</evidence>
<reference evidence="2" key="1">
    <citation type="submission" date="2024-04" db="EMBL/GenBank/DDBJ databases">
        <authorList>
            <person name="Shaw F."/>
            <person name="Minotto A."/>
        </authorList>
    </citation>
    <scope>NUCLEOTIDE SEQUENCE [LARGE SCALE GENOMIC DNA]</scope>
</reference>
<dbReference type="Gene3D" id="1.25.40.10">
    <property type="entry name" value="Tetratricopeptide repeat domain"/>
    <property type="match status" value="1"/>
</dbReference>
<dbReference type="EMBL" id="OZ037949">
    <property type="protein sequence ID" value="CAL1711907.1"/>
    <property type="molecule type" value="Genomic_DNA"/>
</dbReference>
<keyword evidence="2" id="KW-1185">Reference proteome</keyword>
<proteinExistence type="predicted"/>
<dbReference type="Proteomes" id="UP001497453">
    <property type="component" value="Chromosome 6"/>
</dbReference>
<protein>
    <submittedName>
        <fullName evidence="1">Uncharacterized protein</fullName>
    </submittedName>
</protein>
<name>A0ABP1DXE3_9APHY</name>
<gene>
    <name evidence="1" type="ORF">GFSPODELE1_LOCUS8559</name>
</gene>
<sequence length="193" mass="21855">MQTWDRAFLNKAIVLYEEAMALYPSGDPDRPQVILKLAGALQVRHLLFHDMEPLERSLSLHRSALDDVSDEDRATYVCELAEAYHLKLRYTRRKEDVEVAVTLGKQALNERYKQYYELPSAEQALKHLEVALELCLPHDTKRLDCLDALGQALAARCEHSNSSDDLESGINLLREASKSARSLTQIVAPIPRA</sequence>
<dbReference type="InterPro" id="IPR011990">
    <property type="entry name" value="TPR-like_helical_dom_sf"/>
</dbReference>
<evidence type="ECO:0000313" key="1">
    <source>
        <dbReference type="EMBL" id="CAL1711907.1"/>
    </source>
</evidence>
<organism evidence="1 2">
    <name type="scientific">Somion occarium</name>
    <dbReference type="NCBI Taxonomy" id="3059160"/>
    <lineage>
        <taxon>Eukaryota</taxon>
        <taxon>Fungi</taxon>
        <taxon>Dikarya</taxon>
        <taxon>Basidiomycota</taxon>
        <taxon>Agaricomycotina</taxon>
        <taxon>Agaricomycetes</taxon>
        <taxon>Polyporales</taxon>
        <taxon>Cerrenaceae</taxon>
        <taxon>Somion</taxon>
    </lineage>
</organism>